<dbReference type="Gene3D" id="1.10.10.410">
    <property type="match status" value="1"/>
</dbReference>
<dbReference type="InterPro" id="IPR023168">
    <property type="entry name" value="GatB_Yqey_C_2"/>
</dbReference>
<dbReference type="GO" id="GO:0005739">
    <property type="term" value="C:mitochondrion"/>
    <property type="evidence" value="ECO:0007669"/>
    <property type="project" value="UniProtKB-SubCell"/>
</dbReference>
<evidence type="ECO:0000313" key="2">
    <source>
        <dbReference type="EMBL" id="EON96615.1"/>
    </source>
</evidence>
<dbReference type="HOGENOM" id="CLU_079430_0_0_1"/>
<sequence>MGSRLLPYSIRALERLPTRAASSRQVPSPRVSCQARLYSSETPQSPPLLSKIKGDLKAAMRAKDQARLTVLRSIISATNNAAKTSSPIKTDVQLVALLRKTARAFQDAAGEFRDAGRQDLVEKEEAQVRILEEYAAESGVESLGEVELKAIIQNVITEIAAESLDKTKQSGEVMKRLMAKGGPLDGKDVDRAAVSKLVKEAAS</sequence>
<dbReference type="OrthoDB" id="538640at2759"/>
<dbReference type="SUPFAM" id="SSF89095">
    <property type="entry name" value="GatB/YqeY motif"/>
    <property type="match status" value="1"/>
</dbReference>
<dbReference type="InterPro" id="IPR042184">
    <property type="entry name" value="YqeY/Aim41_N"/>
</dbReference>
<dbReference type="AlphaFoldDB" id="R8BBE0"/>
<dbReference type="PANTHER" id="PTHR28055:SF1">
    <property type="entry name" value="ALTERED INHERITANCE OF MITOCHONDRIA PROTEIN 41, MITOCHONDRIAL"/>
    <property type="match status" value="1"/>
</dbReference>
<keyword evidence="1" id="KW-0496">Mitochondrion</keyword>
<proteinExistence type="inferred from homology"/>
<organism evidence="2 3">
    <name type="scientific">Phaeoacremonium minimum (strain UCR-PA7)</name>
    <name type="common">Esca disease fungus</name>
    <name type="synonym">Togninia minima</name>
    <dbReference type="NCBI Taxonomy" id="1286976"/>
    <lineage>
        <taxon>Eukaryota</taxon>
        <taxon>Fungi</taxon>
        <taxon>Dikarya</taxon>
        <taxon>Ascomycota</taxon>
        <taxon>Pezizomycotina</taxon>
        <taxon>Sordariomycetes</taxon>
        <taxon>Sordariomycetidae</taxon>
        <taxon>Togniniales</taxon>
        <taxon>Togniniaceae</taxon>
        <taxon>Phaeoacremonium</taxon>
    </lineage>
</organism>
<dbReference type="InterPro" id="IPR003789">
    <property type="entry name" value="Asn/Gln_tRNA_amidoTrase-B-like"/>
</dbReference>
<comment type="subcellular location">
    <subcellularLocation>
        <location evidence="1">Mitochondrion</location>
    </subcellularLocation>
</comment>
<evidence type="ECO:0000256" key="1">
    <source>
        <dbReference type="RuleBase" id="RU365099"/>
    </source>
</evidence>
<dbReference type="RefSeq" id="XP_007918672.1">
    <property type="nucleotide sequence ID" value="XM_007920481.1"/>
</dbReference>
<dbReference type="GO" id="GO:0016884">
    <property type="term" value="F:carbon-nitrogen ligase activity, with glutamine as amido-N-donor"/>
    <property type="evidence" value="ECO:0007669"/>
    <property type="project" value="UniProtKB-UniRule"/>
</dbReference>
<dbReference type="GeneID" id="19328767"/>
<dbReference type="PANTHER" id="PTHR28055">
    <property type="entry name" value="ALTERED INHERITANCE OF MITOCHONDRIA PROTEIN 41, MITOCHONDRIAL"/>
    <property type="match status" value="1"/>
</dbReference>
<dbReference type="KEGG" id="tmn:UCRPA7_7961"/>
<comment type="similarity">
    <text evidence="1">Belongs to the AIM41 family.</text>
</comment>
<gene>
    <name evidence="1" type="primary">AIM41</name>
    <name evidence="2" type="ORF">UCRPA7_7961</name>
</gene>
<protein>
    <recommendedName>
        <fullName evidence="1">Altered inheritance of mitochondria protein 41</fullName>
    </recommendedName>
</protein>
<accession>R8BBE0</accession>
<dbReference type="Proteomes" id="UP000014074">
    <property type="component" value="Unassembled WGS sequence"/>
</dbReference>
<evidence type="ECO:0000313" key="3">
    <source>
        <dbReference type="Proteomes" id="UP000014074"/>
    </source>
</evidence>
<dbReference type="EMBL" id="KB933328">
    <property type="protein sequence ID" value="EON96615.1"/>
    <property type="molecule type" value="Genomic_DNA"/>
</dbReference>
<reference evidence="3" key="1">
    <citation type="journal article" date="2013" name="Genome Announc.">
        <title>Draft genome sequence of the ascomycete Phaeoacremonium aleophilum strain UCR-PA7, a causal agent of the esca disease complex in grapevines.</title>
        <authorList>
            <person name="Blanco-Ulate B."/>
            <person name="Rolshausen P."/>
            <person name="Cantu D."/>
        </authorList>
    </citation>
    <scope>NUCLEOTIDE SEQUENCE [LARGE SCALE GENOMIC DNA]</scope>
    <source>
        <strain evidence="3">UCR-PA7</strain>
    </source>
</reference>
<dbReference type="Gene3D" id="1.10.1510.10">
    <property type="entry name" value="Uncharacterised protein YqeY/AIM41 PF09424, N-terminal domain"/>
    <property type="match status" value="1"/>
</dbReference>
<keyword evidence="3" id="KW-1185">Reference proteome</keyword>
<name>R8BBE0_PHAM7</name>
<dbReference type="InterPro" id="IPR019004">
    <property type="entry name" value="YqeY/Aim41"/>
</dbReference>
<dbReference type="eggNOG" id="ENOG502SDB7">
    <property type="taxonomic scope" value="Eukaryota"/>
</dbReference>
<dbReference type="Pfam" id="PF09424">
    <property type="entry name" value="YqeY"/>
    <property type="match status" value="1"/>
</dbReference>